<evidence type="ECO:0008006" key="5">
    <source>
        <dbReference type="Google" id="ProtNLM"/>
    </source>
</evidence>
<dbReference type="Gene3D" id="1.20.1440.310">
    <property type="match status" value="1"/>
</dbReference>
<sequence>MHFPRATLAASSLLLASSHAASISEHHVSARSNCSVALQHWPAPAAKALSTMITRNANQSNYAVFDMDNTSYRYDLEESLLPFLENRGVLTRQTLDPSLKLIPFKDTANFTESLYSYYNRLCEVDELVCYPWAAQIWSGLSLSVLKTYVDELMALNTSIPVQYYSDDEVVSSTVTPPKIFRGQTELYNALMDNGIAVYVMSAAHEELVRMVASDPKYGYNVPPANVIGVTTMLRNKTSGALTTARKQIEDGTYDPAAFLADLEVTPYLYTPATWFAGKWAAVLTYIDQWKRPVLVGGDTPGSDSYMLFHGVDVSKGGVHLWINRKEAYYQQILKEQKDNAEAQRENGRAVEADRNWVVVKPEEIL</sequence>
<reference evidence="4" key="1">
    <citation type="journal article" date="2021" name="BMC Genomics">
        <title>Chromosome-level genome assembly and manually-curated proteome of model necrotroph Parastagonospora nodorum Sn15 reveals a genome-wide trove of candidate effector homologs, and redundancy of virulence-related functions within an accessory chromosome.</title>
        <authorList>
            <person name="Bertazzoni S."/>
            <person name="Jones D.A.B."/>
            <person name="Phan H.T."/>
            <person name="Tan K.-C."/>
            <person name="Hane J.K."/>
        </authorList>
    </citation>
    <scope>NUCLEOTIDE SEQUENCE [LARGE SCALE GENOMIC DNA]</scope>
    <source>
        <strain evidence="4">SN15 / ATCC MYA-4574 / FGSC 10173)</strain>
    </source>
</reference>
<dbReference type="SUPFAM" id="SSF56784">
    <property type="entry name" value="HAD-like"/>
    <property type="match status" value="1"/>
</dbReference>
<dbReference type="Gene3D" id="3.40.50.1000">
    <property type="entry name" value="HAD superfamily/HAD-like"/>
    <property type="match status" value="1"/>
</dbReference>
<evidence type="ECO:0000256" key="2">
    <source>
        <dbReference type="SAM" id="SignalP"/>
    </source>
</evidence>
<dbReference type="Proteomes" id="UP000663193">
    <property type="component" value="Chromosome 1"/>
</dbReference>
<dbReference type="OrthoDB" id="5182398at2759"/>
<organism evidence="3 4">
    <name type="scientific">Phaeosphaeria nodorum (strain SN15 / ATCC MYA-4574 / FGSC 10173)</name>
    <name type="common">Glume blotch fungus</name>
    <name type="synonym">Parastagonospora nodorum</name>
    <dbReference type="NCBI Taxonomy" id="321614"/>
    <lineage>
        <taxon>Eukaryota</taxon>
        <taxon>Fungi</taxon>
        <taxon>Dikarya</taxon>
        <taxon>Ascomycota</taxon>
        <taxon>Pezizomycotina</taxon>
        <taxon>Dothideomycetes</taxon>
        <taxon>Pleosporomycetidae</taxon>
        <taxon>Pleosporales</taxon>
        <taxon>Pleosporineae</taxon>
        <taxon>Phaeosphaeriaceae</taxon>
        <taxon>Parastagonospora</taxon>
    </lineage>
</organism>
<evidence type="ECO:0000256" key="1">
    <source>
        <dbReference type="SAM" id="Coils"/>
    </source>
</evidence>
<accession>A0A7U2ES63</accession>
<dbReference type="InterPro" id="IPR023214">
    <property type="entry name" value="HAD_sf"/>
</dbReference>
<keyword evidence="2" id="KW-0732">Signal</keyword>
<keyword evidence="1" id="KW-0175">Coiled coil</keyword>
<evidence type="ECO:0000313" key="3">
    <source>
        <dbReference type="EMBL" id="QRC90140.1"/>
    </source>
</evidence>
<dbReference type="PANTHER" id="PTHR43344">
    <property type="entry name" value="PHOSPHOSERINE PHOSPHATASE"/>
    <property type="match status" value="1"/>
</dbReference>
<dbReference type="AlphaFoldDB" id="A0A7U2ES63"/>
<feature type="coiled-coil region" evidence="1">
    <location>
        <begin position="325"/>
        <end position="353"/>
    </location>
</feature>
<protein>
    <recommendedName>
        <fullName evidence="5">Phosphorylcholine phosphatase</fullName>
    </recommendedName>
</protein>
<gene>
    <name evidence="3" type="ORF">JI435_095490</name>
</gene>
<keyword evidence="4" id="KW-1185">Reference proteome</keyword>
<dbReference type="InterPro" id="IPR050582">
    <property type="entry name" value="HAD-like_SerB"/>
</dbReference>
<feature type="signal peptide" evidence="2">
    <location>
        <begin position="1"/>
        <end position="20"/>
    </location>
</feature>
<dbReference type="VEuPathDB" id="FungiDB:JI435_095490"/>
<dbReference type="InterPro" id="IPR036412">
    <property type="entry name" value="HAD-like_sf"/>
</dbReference>
<name>A0A7U2ES63_PHANO</name>
<evidence type="ECO:0000313" key="4">
    <source>
        <dbReference type="Proteomes" id="UP000663193"/>
    </source>
</evidence>
<feature type="chain" id="PRO_5031019047" description="Phosphorylcholine phosphatase" evidence="2">
    <location>
        <begin position="21"/>
        <end position="365"/>
    </location>
</feature>
<dbReference type="EMBL" id="CP069023">
    <property type="protein sequence ID" value="QRC90140.1"/>
    <property type="molecule type" value="Genomic_DNA"/>
</dbReference>
<proteinExistence type="predicted"/>